<reference evidence="2" key="1">
    <citation type="submission" date="2018-01" db="EMBL/GenBank/DDBJ databases">
        <title>Draft Genome Sequence of the Radioresistant Bacterium Deinococcus aerius TR0125, Isolated from the Higher Atmosphere above Japan.</title>
        <authorList>
            <person name="Satoh K."/>
            <person name="Arai H."/>
            <person name="Sanzen T."/>
            <person name="Kawaguchi Y."/>
            <person name="Hayashi H."/>
            <person name="Yokobori S."/>
            <person name="Yamagishi A."/>
            <person name="Oono Y."/>
            <person name="Narumi I."/>
        </authorList>
    </citation>
    <scope>NUCLEOTIDE SEQUENCE [LARGE SCALE GENOMIC DNA]</scope>
    <source>
        <strain evidence="2">TR0125</strain>
    </source>
</reference>
<proteinExistence type="predicted"/>
<dbReference type="GO" id="GO:0003690">
    <property type="term" value="F:double-stranded DNA binding"/>
    <property type="evidence" value="ECO:0007669"/>
    <property type="project" value="TreeGrafter"/>
</dbReference>
<dbReference type="AlphaFoldDB" id="A0A2I9DVC8"/>
<sequence length="167" mass="18284">MSDPLPGPFGSPPELVLFVGVQGSGKTSFYRQRFSGTHVHVSKDLFPNNRNKARRQRQLIAEALVSGRSVVVDNTNPTREDRAGAMTLAREHGATVTGYVFVTDLAAALERNRRREGKARVPDVAIYAAAKRLQPPSPEEGFDTLFAVRLTPAGGFEVAPRRPEEQS</sequence>
<dbReference type="GO" id="GO:0046404">
    <property type="term" value="F:ATP-dependent polydeoxyribonucleotide 5'-hydroxyl-kinase activity"/>
    <property type="evidence" value="ECO:0007669"/>
    <property type="project" value="TreeGrafter"/>
</dbReference>
<evidence type="ECO:0000313" key="1">
    <source>
        <dbReference type="EMBL" id="GBF04395.1"/>
    </source>
</evidence>
<comment type="caution">
    <text evidence="1">The sequence shown here is derived from an EMBL/GenBank/DDBJ whole genome shotgun (WGS) entry which is preliminary data.</text>
</comment>
<dbReference type="GO" id="GO:0046403">
    <property type="term" value="F:polynucleotide 3'-phosphatase activity"/>
    <property type="evidence" value="ECO:0007669"/>
    <property type="project" value="TreeGrafter"/>
</dbReference>
<dbReference type="OrthoDB" id="8564590at2"/>
<dbReference type="PANTHER" id="PTHR12083">
    <property type="entry name" value="BIFUNCTIONAL POLYNUCLEOTIDE PHOSPHATASE/KINASE"/>
    <property type="match status" value="1"/>
</dbReference>
<dbReference type="GO" id="GO:0006281">
    <property type="term" value="P:DNA repair"/>
    <property type="evidence" value="ECO:0007669"/>
    <property type="project" value="TreeGrafter"/>
</dbReference>
<accession>A0A2I9DVC8</accession>
<keyword evidence="1" id="KW-0808">Transferase</keyword>
<dbReference type="EMBL" id="BFAG01000001">
    <property type="protein sequence ID" value="GBF04395.1"/>
    <property type="molecule type" value="Genomic_DNA"/>
</dbReference>
<protein>
    <submittedName>
        <fullName evidence="1">Putative kinase</fullName>
    </submittedName>
</protein>
<keyword evidence="2" id="KW-1185">Reference proteome</keyword>
<name>A0A2I9DVC8_9DEIO</name>
<dbReference type="Gene3D" id="3.40.50.300">
    <property type="entry name" value="P-loop containing nucleotide triphosphate hydrolases"/>
    <property type="match status" value="1"/>
</dbReference>
<gene>
    <name evidence="1" type="ORF">DAERI_010567</name>
</gene>
<evidence type="ECO:0000313" key="2">
    <source>
        <dbReference type="Proteomes" id="UP000236569"/>
    </source>
</evidence>
<keyword evidence="1" id="KW-0418">Kinase</keyword>
<dbReference type="PANTHER" id="PTHR12083:SF9">
    <property type="entry name" value="BIFUNCTIONAL POLYNUCLEOTIDE PHOSPHATASE_KINASE"/>
    <property type="match status" value="1"/>
</dbReference>
<dbReference type="Proteomes" id="UP000236569">
    <property type="component" value="Unassembled WGS sequence"/>
</dbReference>
<dbReference type="RefSeq" id="WP_103127926.1">
    <property type="nucleotide sequence ID" value="NZ_BFAG01000001.1"/>
</dbReference>
<dbReference type="InterPro" id="IPR027417">
    <property type="entry name" value="P-loop_NTPase"/>
</dbReference>
<organism evidence="1 2">
    <name type="scientific">Deinococcus aerius</name>
    <dbReference type="NCBI Taxonomy" id="200253"/>
    <lineage>
        <taxon>Bacteria</taxon>
        <taxon>Thermotogati</taxon>
        <taxon>Deinococcota</taxon>
        <taxon>Deinococci</taxon>
        <taxon>Deinococcales</taxon>
        <taxon>Deinococcaceae</taxon>
        <taxon>Deinococcus</taxon>
    </lineage>
</organism>
<dbReference type="SUPFAM" id="SSF52540">
    <property type="entry name" value="P-loop containing nucleoside triphosphate hydrolases"/>
    <property type="match status" value="1"/>
</dbReference>
<dbReference type="Pfam" id="PF13671">
    <property type="entry name" value="AAA_33"/>
    <property type="match status" value="1"/>
</dbReference>